<comment type="caution">
    <text evidence="1">The sequence shown here is derived from an EMBL/GenBank/DDBJ whole genome shotgun (WGS) entry which is preliminary data.</text>
</comment>
<name>A0ACB7SR95_HYAAI</name>
<dbReference type="Proteomes" id="UP000821845">
    <property type="component" value="Chromosome 3"/>
</dbReference>
<gene>
    <name evidence="1" type="ORF">HPB50_026207</name>
</gene>
<evidence type="ECO:0000313" key="2">
    <source>
        <dbReference type="Proteomes" id="UP000821845"/>
    </source>
</evidence>
<proteinExistence type="predicted"/>
<keyword evidence="2" id="KW-1185">Reference proteome</keyword>
<dbReference type="EMBL" id="CM023483">
    <property type="protein sequence ID" value="KAH6937253.1"/>
    <property type="molecule type" value="Genomic_DNA"/>
</dbReference>
<protein>
    <submittedName>
        <fullName evidence="1">Uncharacterized protein</fullName>
    </submittedName>
</protein>
<organism evidence="1 2">
    <name type="scientific">Hyalomma asiaticum</name>
    <name type="common">Tick</name>
    <dbReference type="NCBI Taxonomy" id="266040"/>
    <lineage>
        <taxon>Eukaryota</taxon>
        <taxon>Metazoa</taxon>
        <taxon>Ecdysozoa</taxon>
        <taxon>Arthropoda</taxon>
        <taxon>Chelicerata</taxon>
        <taxon>Arachnida</taxon>
        <taxon>Acari</taxon>
        <taxon>Parasitiformes</taxon>
        <taxon>Ixodida</taxon>
        <taxon>Ixodoidea</taxon>
        <taxon>Ixodidae</taxon>
        <taxon>Hyalomminae</taxon>
        <taxon>Hyalomma</taxon>
    </lineage>
</organism>
<sequence length="68" mass="7054">MGCTGTKQGSECDAVEKAEVMGNAERGNDGLRHSSNDGGFCRGAMAAMAEAAMTTWQQPCRSQGCSHA</sequence>
<reference evidence="1" key="1">
    <citation type="submission" date="2020-05" db="EMBL/GenBank/DDBJ databases">
        <title>Large-scale comparative analyses of tick genomes elucidate their genetic diversity and vector capacities.</title>
        <authorList>
            <person name="Jia N."/>
            <person name="Wang J."/>
            <person name="Shi W."/>
            <person name="Du L."/>
            <person name="Sun Y."/>
            <person name="Zhan W."/>
            <person name="Jiang J."/>
            <person name="Wang Q."/>
            <person name="Zhang B."/>
            <person name="Ji P."/>
            <person name="Sakyi L.B."/>
            <person name="Cui X."/>
            <person name="Yuan T."/>
            <person name="Jiang B."/>
            <person name="Yang W."/>
            <person name="Lam T.T.-Y."/>
            <person name="Chang Q."/>
            <person name="Ding S."/>
            <person name="Wang X."/>
            <person name="Zhu J."/>
            <person name="Ruan X."/>
            <person name="Zhao L."/>
            <person name="Wei J."/>
            <person name="Que T."/>
            <person name="Du C."/>
            <person name="Cheng J."/>
            <person name="Dai P."/>
            <person name="Han X."/>
            <person name="Huang E."/>
            <person name="Gao Y."/>
            <person name="Liu J."/>
            <person name="Shao H."/>
            <person name="Ye R."/>
            <person name="Li L."/>
            <person name="Wei W."/>
            <person name="Wang X."/>
            <person name="Wang C."/>
            <person name="Yang T."/>
            <person name="Huo Q."/>
            <person name="Li W."/>
            <person name="Guo W."/>
            <person name="Chen H."/>
            <person name="Zhou L."/>
            <person name="Ni X."/>
            <person name="Tian J."/>
            <person name="Zhou Y."/>
            <person name="Sheng Y."/>
            <person name="Liu T."/>
            <person name="Pan Y."/>
            <person name="Xia L."/>
            <person name="Li J."/>
            <person name="Zhao F."/>
            <person name="Cao W."/>
        </authorList>
    </citation>
    <scope>NUCLEOTIDE SEQUENCE</scope>
    <source>
        <strain evidence="1">Hyas-2018</strain>
    </source>
</reference>
<evidence type="ECO:0000313" key="1">
    <source>
        <dbReference type="EMBL" id="KAH6937253.1"/>
    </source>
</evidence>
<accession>A0ACB7SR95</accession>